<dbReference type="InterPro" id="IPR013211">
    <property type="entry name" value="LVIVD"/>
</dbReference>
<reference evidence="1" key="1">
    <citation type="submission" date="2018-05" db="EMBL/GenBank/DDBJ databases">
        <authorList>
            <person name="Lanie J.A."/>
            <person name="Ng W.-L."/>
            <person name="Kazmierczak K.M."/>
            <person name="Andrzejewski T.M."/>
            <person name="Davidsen T.M."/>
            <person name="Wayne K.J."/>
            <person name="Tettelin H."/>
            <person name="Glass J.I."/>
            <person name="Rusch D."/>
            <person name="Podicherti R."/>
            <person name="Tsui H.-C.T."/>
            <person name="Winkler M.E."/>
        </authorList>
    </citation>
    <scope>NUCLEOTIDE SEQUENCE</scope>
</reference>
<protein>
    <submittedName>
        <fullName evidence="1">Uncharacterized protein</fullName>
    </submittedName>
</protein>
<name>A0A382NWX9_9ZZZZ</name>
<accession>A0A382NWX9</accession>
<gene>
    <name evidence="1" type="ORF">METZ01_LOCUS318528</name>
</gene>
<dbReference type="Gene3D" id="2.130.10.10">
    <property type="entry name" value="YVTN repeat-like/Quinoprotein amine dehydrogenase"/>
    <property type="match status" value="1"/>
</dbReference>
<dbReference type="AlphaFoldDB" id="A0A382NWX9"/>
<organism evidence="1">
    <name type="scientific">marine metagenome</name>
    <dbReference type="NCBI Taxonomy" id="408172"/>
    <lineage>
        <taxon>unclassified sequences</taxon>
        <taxon>metagenomes</taxon>
        <taxon>ecological metagenomes</taxon>
    </lineage>
</organism>
<feature type="non-terminal residue" evidence="1">
    <location>
        <position position="362"/>
    </location>
</feature>
<dbReference type="Pfam" id="PF08309">
    <property type="entry name" value="LVIVD"/>
    <property type="match status" value="5"/>
</dbReference>
<dbReference type="InterPro" id="IPR015943">
    <property type="entry name" value="WD40/YVTN_repeat-like_dom_sf"/>
</dbReference>
<feature type="non-terminal residue" evidence="1">
    <location>
        <position position="1"/>
    </location>
</feature>
<evidence type="ECO:0000313" key="1">
    <source>
        <dbReference type="EMBL" id="SVC65674.1"/>
    </source>
</evidence>
<sequence length="362" mass="39886">VDSERIYVADRFGGLRIIYATDLDNPIEVASISLPNKVTSVELANQLLYVTTADGDLTIVDVRQPIRPQIITKFDGVNANSIHVVGNRLYAASGKEGLKVFDIKIPEVLTEIPHNLVTGEVADISIGRTLSHTFAYIMDLEFGVRAISIDEGINQFKEFGLYETSEQMHTITAGKAKIVVKTDSGVTNEIFVSNGKSTIDILKIDPDFKRIQKLAHWYTIGSAYDIEVLDNMLYVANAANGMAAIKIDNTNGDFRLIESQKRIETGQVWKHVKVFGNYIYATDGNFIIVAIARADSPYLVNQYRTSYAQSVTGHGSLAYIARSSMGIEIVDVSDLGNPQRIAILDTPGSVQDILVNNDFAYL</sequence>
<dbReference type="EMBL" id="UINC01103358">
    <property type="protein sequence ID" value="SVC65674.1"/>
    <property type="molecule type" value="Genomic_DNA"/>
</dbReference>
<dbReference type="SUPFAM" id="SSF82171">
    <property type="entry name" value="DPP6 N-terminal domain-like"/>
    <property type="match status" value="1"/>
</dbReference>
<proteinExistence type="predicted"/>